<sequence length="311" mass="35523">MAFPPLPQPAEFDWKKFLVTALVNVLGKFVENIPPFLEKHSGTVATFFAGHLAKTSPDTAMWALLGLVITGIFCFMLHKLLTPRQSNFTEQQITAMEQRLTEVIKSEFLKLRAQSATSEQQLFTTSDQICHEKLANSVRTLSELAPHFFYYENISTITRKFWRKTSVQSSRKTAIGFKITLHFGQGYQGALREQLTREDLQVSRWMGYTRDFVYDSADGTKNDPSWFHRRQLTTSCCMETNQARFVKKAVSTDSLFTSFSRPNLPSADGELPDIRQRLELDCQLVILITLRIVNIFTGKALRYEDGIGENI</sequence>
<protein>
    <submittedName>
        <fullName evidence="2">Uncharacterized protein</fullName>
    </submittedName>
</protein>
<dbReference type="STRING" id="1165861.A0A0L0V7I9"/>
<organism evidence="2 3">
    <name type="scientific">Puccinia striiformis f. sp. tritici PST-78</name>
    <dbReference type="NCBI Taxonomy" id="1165861"/>
    <lineage>
        <taxon>Eukaryota</taxon>
        <taxon>Fungi</taxon>
        <taxon>Dikarya</taxon>
        <taxon>Basidiomycota</taxon>
        <taxon>Pucciniomycotina</taxon>
        <taxon>Pucciniomycetes</taxon>
        <taxon>Pucciniales</taxon>
        <taxon>Pucciniaceae</taxon>
        <taxon>Puccinia</taxon>
    </lineage>
</organism>
<gene>
    <name evidence="2" type="ORF">PSTG_11513</name>
</gene>
<dbReference type="SUPFAM" id="SSF143113">
    <property type="entry name" value="NAP-like"/>
    <property type="match status" value="1"/>
</dbReference>
<name>A0A0L0V7I9_9BASI</name>
<reference evidence="3" key="1">
    <citation type="submission" date="2014-03" db="EMBL/GenBank/DDBJ databases">
        <title>The Genome Sequence of Puccinia striiformis f. sp. tritici PST-78.</title>
        <authorList>
            <consortium name="The Broad Institute Genome Sequencing Platform"/>
            <person name="Cuomo C."/>
            <person name="Hulbert S."/>
            <person name="Chen X."/>
            <person name="Walker B."/>
            <person name="Young S.K."/>
            <person name="Zeng Q."/>
            <person name="Gargeya S."/>
            <person name="Fitzgerald M."/>
            <person name="Haas B."/>
            <person name="Abouelleil A."/>
            <person name="Alvarado L."/>
            <person name="Arachchi H.M."/>
            <person name="Berlin A.M."/>
            <person name="Chapman S.B."/>
            <person name="Goldberg J."/>
            <person name="Griggs A."/>
            <person name="Gujja S."/>
            <person name="Hansen M."/>
            <person name="Howarth C."/>
            <person name="Imamovic A."/>
            <person name="Larimer J."/>
            <person name="McCowan C."/>
            <person name="Montmayeur A."/>
            <person name="Murphy C."/>
            <person name="Neiman D."/>
            <person name="Pearson M."/>
            <person name="Priest M."/>
            <person name="Roberts A."/>
            <person name="Saif S."/>
            <person name="Shea T."/>
            <person name="Sisk P."/>
            <person name="Sykes S."/>
            <person name="Wortman J."/>
            <person name="Nusbaum C."/>
            <person name="Birren B."/>
        </authorList>
    </citation>
    <scope>NUCLEOTIDE SEQUENCE [LARGE SCALE GENOMIC DNA]</scope>
    <source>
        <strain evidence="3">race PST-78</strain>
    </source>
</reference>
<dbReference type="InterPro" id="IPR037231">
    <property type="entry name" value="NAP-like_sf"/>
</dbReference>
<keyword evidence="1" id="KW-1133">Transmembrane helix</keyword>
<dbReference type="EMBL" id="AJIL01000102">
    <property type="protein sequence ID" value="KNE95146.1"/>
    <property type="molecule type" value="Genomic_DNA"/>
</dbReference>
<accession>A0A0L0V7I9</accession>
<evidence type="ECO:0000256" key="1">
    <source>
        <dbReference type="SAM" id="Phobius"/>
    </source>
</evidence>
<comment type="caution">
    <text evidence="2">The sequence shown here is derived from an EMBL/GenBank/DDBJ whole genome shotgun (WGS) entry which is preliminary data.</text>
</comment>
<dbReference type="Proteomes" id="UP000054564">
    <property type="component" value="Unassembled WGS sequence"/>
</dbReference>
<keyword evidence="1" id="KW-0812">Transmembrane</keyword>
<feature type="transmembrane region" description="Helical" evidence="1">
    <location>
        <begin position="60"/>
        <end position="78"/>
    </location>
</feature>
<keyword evidence="1" id="KW-0472">Membrane</keyword>
<proteinExistence type="predicted"/>
<dbReference type="AlphaFoldDB" id="A0A0L0V7I9"/>
<evidence type="ECO:0000313" key="3">
    <source>
        <dbReference type="Proteomes" id="UP000054564"/>
    </source>
</evidence>
<evidence type="ECO:0000313" key="2">
    <source>
        <dbReference type="EMBL" id="KNE95146.1"/>
    </source>
</evidence>
<keyword evidence="3" id="KW-1185">Reference proteome</keyword>